<dbReference type="GO" id="GO:0004252">
    <property type="term" value="F:serine-type endopeptidase activity"/>
    <property type="evidence" value="ECO:0007669"/>
    <property type="project" value="InterPro"/>
</dbReference>
<accession>A0A915Z7S3</accession>
<name>A0A915Z7S3_9GLOM</name>
<dbReference type="GO" id="GO:0051117">
    <property type="term" value="F:ATPase binding"/>
    <property type="evidence" value="ECO:0007669"/>
    <property type="project" value="TreeGrafter"/>
</dbReference>
<dbReference type="InterPro" id="IPR023562">
    <property type="entry name" value="ClpP/TepA"/>
</dbReference>
<protein>
    <recommendedName>
        <fullName evidence="3">ATP-dependent Clp protease proteolytic subunit</fullName>
    </recommendedName>
</protein>
<dbReference type="GO" id="GO:0009368">
    <property type="term" value="C:endopeptidase Clp complex"/>
    <property type="evidence" value="ECO:0007669"/>
    <property type="project" value="TreeGrafter"/>
</dbReference>
<evidence type="ECO:0000313" key="1">
    <source>
        <dbReference type="EMBL" id="CAB5366194.1"/>
    </source>
</evidence>
<comment type="caution">
    <text evidence="1">The sequence shown here is derived from an EMBL/GenBank/DDBJ whole genome shotgun (WGS) entry which is preliminary data.</text>
</comment>
<dbReference type="Pfam" id="PF00574">
    <property type="entry name" value="CLP_protease"/>
    <property type="match status" value="1"/>
</dbReference>
<dbReference type="OrthoDB" id="2017408at2759"/>
<gene>
    <name evidence="1" type="ORF">CHRIB12_LOCUS10736</name>
</gene>
<dbReference type="InterPro" id="IPR001907">
    <property type="entry name" value="ClpP"/>
</dbReference>
<evidence type="ECO:0008006" key="3">
    <source>
        <dbReference type="Google" id="ProtNLM"/>
    </source>
</evidence>
<dbReference type="AlphaFoldDB" id="A0A915Z7S3"/>
<dbReference type="EMBL" id="CAGKOT010000022">
    <property type="protein sequence ID" value="CAB5366194.1"/>
    <property type="molecule type" value="Genomic_DNA"/>
</dbReference>
<evidence type="ECO:0000313" key="2">
    <source>
        <dbReference type="Proteomes" id="UP000684084"/>
    </source>
</evidence>
<sequence>MFVLTRTLIRTRQLYSHVTKRTFHDYHSFVKFNAKEDNFSRCSSRFKAQSLIPFVVEQTSRGERSYDIFSRLLKERIICLNGHIEDSEAAVIIAQLLFLEAENPEKSISLYINSPGGSVTAGLAIYDTIIYIYSFYRCSTFNRQYQHFVMVKLAQWDHYYLLRENQVKDTHFQTQAS</sequence>
<dbReference type="GO" id="GO:0004176">
    <property type="term" value="F:ATP-dependent peptidase activity"/>
    <property type="evidence" value="ECO:0007669"/>
    <property type="project" value="InterPro"/>
</dbReference>
<dbReference type="CDD" id="cd07017">
    <property type="entry name" value="S14_ClpP_2"/>
    <property type="match status" value="1"/>
</dbReference>
<dbReference type="PANTHER" id="PTHR10381:SF11">
    <property type="entry name" value="ATP-DEPENDENT CLP PROTEASE PROTEOLYTIC SUBUNIT, MITOCHONDRIAL"/>
    <property type="match status" value="1"/>
</dbReference>
<dbReference type="VEuPathDB" id="FungiDB:RhiirFUN_015928"/>
<dbReference type="GO" id="GO:0006515">
    <property type="term" value="P:protein quality control for misfolded or incompletely synthesized proteins"/>
    <property type="evidence" value="ECO:0007669"/>
    <property type="project" value="TreeGrafter"/>
</dbReference>
<proteinExistence type="predicted"/>
<reference evidence="1" key="1">
    <citation type="submission" date="2020-05" db="EMBL/GenBank/DDBJ databases">
        <authorList>
            <person name="Rincon C."/>
            <person name="Sanders R I."/>
            <person name="Robbins C."/>
            <person name="Chaturvedi A."/>
        </authorList>
    </citation>
    <scope>NUCLEOTIDE SEQUENCE</scope>
    <source>
        <strain evidence="1">CHB12</strain>
    </source>
</reference>
<dbReference type="PANTHER" id="PTHR10381">
    <property type="entry name" value="ATP-DEPENDENT CLP PROTEASE PROTEOLYTIC SUBUNIT"/>
    <property type="match status" value="1"/>
</dbReference>
<dbReference type="Proteomes" id="UP000684084">
    <property type="component" value="Unassembled WGS sequence"/>
</dbReference>
<organism evidence="1 2">
    <name type="scientific">Rhizophagus irregularis</name>
    <dbReference type="NCBI Taxonomy" id="588596"/>
    <lineage>
        <taxon>Eukaryota</taxon>
        <taxon>Fungi</taxon>
        <taxon>Fungi incertae sedis</taxon>
        <taxon>Mucoromycota</taxon>
        <taxon>Glomeromycotina</taxon>
        <taxon>Glomeromycetes</taxon>
        <taxon>Glomerales</taxon>
        <taxon>Glomeraceae</taxon>
        <taxon>Rhizophagus</taxon>
    </lineage>
</organism>